<dbReference type="EMBL" id="JACHVY010000001">
    <property type="protein sequence ID" value="MBB2900775.1"/>
    <property type="molecule type" value="Genomic_DNA"/>
</dbReference>
<evidence type="ECO:0000313" key="5">
    <source>
        <dbReference type="Proteomes" id="UP000533269"/>
    </source>
</evidence>
<dbReference type="Gene3D" id="3.40.50.1820">
    <property type="entry name" value="alpha/beta hydrolase"/>
    <property type="match status" value="1"/>
</dbReference>
<dbReference type="Proteomes" id="UP000533269">
    <property type="component" value="Unassembled WGS sequence"/>
</dbReference>
<dbReference type="RefSeq" id="WP_221183090.1">
    <property type="nucleotide sequence ID" value="NZ_JACHVY010000001.1"/>
</dbReference>
<evidence type="ECO:0000256" key="1">
    <source>
        <dbReference type="ARBA" id="ARBA00008645"/>
    </source>
</evidence>
<protein>
    <submittedName>
        <fullName evidence="4">Dienelactone hydrolase</fullName>
    </submittedName>
</protein>
<feature type="domain" description="Dienelactone hydrolase" evidence="3">
    <location>
        <begin position="131"/>
        <end position="261"/>
    </location>
</feature>
<evidence type="ECO:0000313" key="4">
    <source>
        <dbReference type="EMBL" id="MBB2900775.1"/>
    </source>
</evidence>
<feature type="region of interest" description="Disordered" evidence="2">
    <location>
        <begin position="22"/>
        <end position="52"/>
    </location>
</feature>
<evidence type="ECO:0000259" key="3">
    <source>
        <dbReference type="Pfam" id="PF01738"/>
    </source>
</evidence>
<reference evidence="4 5" key="2">
    <citation type="submission" date="2020-08" db="EMBL/GenBank/DDBJ databases">
        <authorList>
            <person name="Partida-Martinez L."/>
            <person name="Huntemann M."/>
            <person name="Clum A."/>
            <person name="Wang J."/>
            <person name="Palaniappan K."/>
            <person name="Ritter S."/>
            <person name="Chen I.-M."/>
            <person name="Stamatis D."/>
            <person name="Reddy T."/>
            <person name="O'Malley R."/>
            <person name="Daum C."/>
            <person name="Shapiro N."/>
            <person name="Ivanova N."/>
            <person name="Kyrpides N."/>
            <person name="Woyke T."/>
        </authorList>
    </citation>
    <scope>NUCLEOTIDE SEQUENCE [LARGE SCALE GENOMIC DNA]</scope>
    <source>
        <strain evidence="4 5">AS2.23</strain>
    </source>
</reference>
<reference evidence="4 5" key="1">
    <citation type="submission" date="2020-08" db="EMBL/GenBank/DDBJ databases">
        <title>The Agave Microbiome: Exploring the role of microbial communities in plant adaptations to desert environments.</title>
        <authorList>
            <person name="Partida-Martinez L.P."/>
        </authorList>
    </citation>
    <scope>NUCLEOTIDE SEQUENCE [LARGE SCALE GENOMIC DNA]</scope>
    <source>
        <strain evidence="4 5">AS2.23</strain>
    </source>
</reference>
<dbReference type="GO" id="GO:0016787">
    <property type="term" value="F:hydrolase activity"/>
    <property type="evidence" value="ECO:0007669"/>
    <property type="project" value="UniProtKB-KW"/>
</dbReference>
<gene>
    <name evidence="4" type="ORF">FHR75_001563</name>
</gene>
<dbReference type="InterPro" id="IPR029058">
    <property type="entry name" value="AB_hydrolase_fold"/>
</dbReference>
<comment type="similarity">
    <text evidence="1">Belongs to the AB hydrolase superfamily.</text>
</comment>
<dbReference type="InterPro" id="IPR050261">
    <property type="entry name" value="FrsA_esterase"/>
</dbReference>
<comment type="caution">
    <text evidence="4">The sequence shown here is derived from an EMBL/GenBank/DDBJ whole genome shotgun (WGS) entry which is preliminary data.</text>
</comment>
<dbReference type="PANTHER" id="PTHR22946:SF8">
    <property type="entry name" value="ACETYL XYLAN ESTERASE DOMAIN-CONTAINING PROTEIN"/>
    <property type="match status" value="1"/>
</dbReference>
<accession>A0A7W4TKZ7</accession>
<dbReference type="SUPFAM" id="SSF53474">
    <property type="entry name" value="alpha/beta-Hydrolases"/>
    <property type="match status" value="1"/>
</dbReference>
<dbReference type="Pfam" id="PF01738">
    <property type="entry name" value="DLH"/>
    <property type="match status" value="1"/>
</dbReference>
<keyword evidence="4" id="KW-0378">Hydrolase</keyword>
<organism evidence="4 5">
    <name type="scientific">Kineococcus radiotolerans</name>
    <dbReference type="NCBI Taxonomy" id="131568"/>
    <lineage>
        <taxon>Bacteria</taxon>
        <taxon>Bacillati</taxon>
        <taxon>Actinomycetota</taxon>
        <taxon>Actinomycetes</taxon>
        <taxon>Kineosporiales</taxon>
        <taxon>Kineosporiaceae</taxon>
        <taxon>Kineococcus</taxon>
    </lineage>
</organism>
<proteinExistence type="inferred from homology"/>
<sequence length="364" mass="38952">MEDPADALEGFEDWPAFLRRELPARSGPPDLAAVLGLPRRPPPPRVREEGSRRVGDVEVSALSWDVGFGPRTRAFLLRPAGADGVLPGVLGLHCHGGVKWTGATKLVDDGTPPPDAAPRFPGYGGRAAANALARRGFAVLVHDAFSWGSRRFPLTRPSPKWAPWLAALAAERAARGVEDGPAQRYDAHAQLHEETLAKAAGVLGTTFAGAVLHEDLVALDVLAARPGTDPHRLGAFGFSGGGGRALLLAALDERVRAHVVACMLSTTDALVGRYLDTHSWLLHSPGLARFADLPDLTARRPLLVQYAVDDPLFPPGGMRAAHERLLARHAATGTYRGEQHPGGHRFDVAMQDRAWAFLEQHLAG</sequence>
<dbReference type="AlphaFoldDB" id="A0A7W4TKZ7"/>
<dbReference type="InterPro" id="IPR002925">
    <property type="entry name" value="Dienelactn_hydro"/>
</dbReference>
<evidence type="ECO:0000256" key="2">
    <source>
        <dbReference type="SAM" id="MobiDB-lite"/>
    </source>
</evidence>
<dbReference type="PANTHER" id="PTHR22946">
    <property type="entry name" value="DIENELACTONE HYDROLASE DOMAIN-CONTAINING PROTEIN-RELATED"/>
    <property type="match status" value="1"/>
</dbReference>
<name>A0A7W4TKZ7_KINRA</name>